<dbReference type="InterPro" id="IPR002575">
    <property type="entry name" value="Aminoglycoside_PTrfase"/>
</dbReference>
<name>A0A1H1R7Z3_9ACTN</name>
<dbReference type="Pfam" id="PF01636">
    <property type="entry name" value="APH"/>
    <property type="match status" value="1"/>
</dbReference>
<evidence type="ECO:0000313" key="4">
    <source>
        <dbReference type="Proteomes" id="UP000198983"/>
    </source>
</evidence>
<accession>A0A1H1R7Z3</accession>
<reference evidence="3 4" key="1">
    <citation type="submission" date="2016-10" db="EMBL/GenBank/DDBJ databases">
        <authorList>
            <person name="de Groot N.N."/>
        </authorList>
    </citation>
    <scope>NUCLEOTIDE SEQUENCE [LARGE SCALE GENOMIC DNA]</scope>
    <source>
        <strain evidence="3 4">DSM 22024</strain>
    </source>
</reference>
<evidence type="ECO:0000313" key="3">
    <source>
        <dbReference type="EMBL" id="SDS31818.1"/>
    </source>
</evidence>
<dbReference type="OrthoDB" id="3723194at2"/>
<evidence type="ECO:0000256" key="1">
    <source>
        <dbReference type="SAM" id="MobiDB-lite"/>
    </source>
</evidence>
<proteinExistence type="predicted"/>
<protein>
    <submittedName>
        <fullName evidence="3">Phosphotransferase enzyme family protein</fullName>
    </submittedName>
</protein>
<dbReference type="AlphaFoldDB" id="A0A1H1R7Z3"/>
<dbReference type="Proteomes" id="UP000198983">
    <property type="component" value="Chromosome I"/>
</dbReference>
<sequence length="362" mass="39164">MRPTDKDVEEAVRRVEPVADEPDPGPGLPELTRPVSDGHVDRGVPVRRGAIAEWLLPRHPDLSAVEVGARRALAGGVASALVEHVDVTAVGADGRRYRYGVVAKRASAAEVATLSEIAAIPGTDAFPELIDAGTDQSGAWLVTPYYPGSPMPWDAAVPDNVLTSLARMHHHYLGRTNALPPDLPRVDEAFCRGALLDFSPSWIHAAQRAEPHPVHDRALDLLRRWSDDERIHTGLRLLPATLLHGDVYGFNVVVADDGTAPPRLIDWGSARVGPIMLDVVMYGDWPSAAGLSAYLRAWEHVTGSPLDPWQAEAGYAWATAFSNATFVGPVARRFGPTQAQTMLDHGEAALERFAQLLTNPRS</sequence>
<feature type="compositionally biased region" description="Basic and acidic residues" evidence="1">
    <location>
        <begin position="1"/>
        <end position="17"/>
    </location>
</feature>
<dbReference type="EMBL" id="LT629732">
    <property type="protein sequence ID" value="SDS31818.1"/>
    <property type="molecule type" value="Genomic_DNA"/>
</dbReference>
<dbReference type="SUPFAM" id="SSF56112">
    <property type="entry name" value="Protein kinase-like (PK-like)"/>
    <property type="match status" value="1"/>
</dbReference>
<keyword evidence="3" id="KW-0808">Transferase</keyword>
<gene>
    <name evidence="3" type="ORF">SAMN04489717_2311</name>
</gene>
<organism evidence="3 4">
    <name type="scientific">Actinopolymorpha singaporensis</name>
    <dbReference type="NCBI Taxonomy" id="117157"/>
    <lineage>
        <taxon>Bacteria</taxon>
        <taxon>Bacillati</taxon>
        <taxon>Actinomycetota</taxon>
        <taxon>Actinomycetes</taxon>
        <taxon>Propionibacteriales</taxon>
        <taxon>Actinopolymorphaceae</taxon>
        <taxon>Actinopolymorpha</taxon>
    </lineage>
</organism>
<feature type="region of interest" description="Disordered" evidence="1">
    <location>
        <begin position="1"/>
        <end position="41"/>
    </location>
</feature>
<dbReference type="STRING" id="117157.SAMN04489717_2311"/>
<dbReference type="InterPro" id="IPR011009">
    <property type="entry name" value="Kinase-like_dom_sf"/>
</dbReference>
<keyword evidence="4" id="KW-1185">Reference proteome</keyword>
<dbReference type="GO" id="GO:0016740">
    <property type="term" value="F:transferase activity"/>
    <property type="evidence" value="ECO:0007669"/>
    <property type="project" value="UniProtKB-KW"/>
</dbReference>
<dbReference type="Gene3D" id="3.90.1200.10">
    <property type="match status" value="1"/>
</dbReference>
<feature type="domain" description="Aminoglycoside phosphotransferase" evidence="2">
    <location>
        <begin position="95"/>
        <end position="299"/>
    </location>
</feature>
<evidence type="ECO:0000259" key="2">
    <source>
        <dbReference type="Pfam" id="PF01636"/>
    </source>
</evidence>